<accession>A0ABZ0W6K0</accession>
<evidence type="ECO:0000313" key="1">
    <source>
        <dbReference type="EMBL" id="WQD38900.1"/>
    </source>
</evidence>
<evidence type="ECO:0000313" key="2">
    <source>
        <dbReference type="Proteomes" id="UP001325680"/>
    </source>
</evidence>
<reference evidence="1 2" key="1">
    <citation type="submission" date="2023-12" db="EMBL/GenBank/DDBJ databases">
        <title>Genome sequencing and assembly of bacterial species from a model synthetic community.</title>
        <authorList>
            <person name="Hogle S.L."/>
        </authorList>
    </citation>
    <scope>NUCLEOTIDE SEQUENCE [LARGE SCALE GENOMIC DNA]</scope>
    <source>
        <strain evidence="1 2">HAMBI_3031</strain>
    </source>
</reference>
<name>A0ABZ0W6K0_9BACT</name>
<sequence length="202" mass="22832">MTLFSFLYSCDSSHSSPAANDTIELEEITTRINPADGWNDVFLKIVKDQKTDSSHIYTVKGLYKEQVVGLQIEVNSSIGAGIVDGKPNVNSGTARQSVHIRSMGAESDAFVKALAEIYGRHTVNAFRLQPLSVTAFSLNETPVNLDKSGYYKLKLFLEEYDEDLYSEVFLNINTEKKEIEINEKDWEYRRPIIEFLSDFGKT</sequence>
<protein>
    <submittedName>
        <fullName evidence="1">Uncharacterized protein</fullName>
    </submittedName>
</protein>
<dbReference type="Proteomes" id="UP001325680">
    <property type="component" value="Chromosome"/>
</dbReference>
<dbReference type="RefSeq" id="WP_114792494.1">
    <property type="nucleotide sequence ID" value="NZ_CP139960.1"/>
</dbReference>
<keyword evidence="2" id="KW-1185">Reference proteome</keyword>
<gene>
    <name evidence="1" type="ORF">U0035_01920</name>
</gene>
<proteinExistence type="predicted"/>
<dbReference type="EMBL" id="CP139960">
    <property type="protein sequence ID" value="WQD38900.1"/>
    <property type="molecule type" value="Genomic_DNA"/>
</dbReference>
<organism evidence="1 2">
    <name type="scientific">Niabella yanshanensis</name>
    <dbReference type="NCBI Taxonomy" id="577386"/>
    <lineage>
        <taxon>Bacteria</taxon>
        <taxon>Pseudomonadati</taxon>
        <taxon>Bacteroidota</taxon>
        <taxon>Chitinophagia</taxon>
        <taxon>Chitinophagales</taxon>
        <taxon>Chitinophagaceae</taxon>
        <taxon>Niabella</taxon>
    </lineage>
</organism>